<gene>
    <name evidence="4" type="ORF">CP49_11775</name>
</gene>
<evidence type="ECO:0000256" key="1">
    <source>
        <dbReference type="SAM" id="MobiDB-lite"/>
    </source>
</evidence>
<dbReference type="EMBL" id="LLXX01000173">
    <property type="protein sequence ID" value="KRQ99336.1"/>
    <property type="molecule type" value="Genomic_DNA"/>
</dbReference>
<dbReference type="GO" id="GO:0016887">
    <property type="term" value="F:ATP hydrolysis activity"/>
    <property type="evidence" value="ECO:0007669"/>
    <property type="project" value="InterPro"/>
</dbReference>
<evidence type="ECO:0000259" key="3">
    <source>
        <dbReference type="Pfam" id="PF20454"/>
    </source>
</evidence>
<evidence type="ECO:0000313" key="4">
    <source>
        <dbReference type="EMBL" id="KRQ99336.1"/>
    </source>
</evidence>
<name>A0A0R3KUF7_9BRAD</name>
<feature type="compositionally biased region" description="Pro residues" evidence="1">
    <location>
        <begin position="559"/>
        <end position="574"/>
    </location>
</feature>
<dbReference type="Pfam" id="PF20454">
    <property type="entry name" value="GpA_nuclease"/>
    <property type="match status" value="1"/>
</dbReference>
<reference evidence="4 5" key="1">
    <citation type="submission" date="2014-03" db="EMBL/GenBank/DDBJ databases">
        <title>Bradyrhizobium valentinum sp. nov., isolated from effective nodules of Lupinus mariae-josephae, a lupine endemic of basic-lime soils in Eastern Spain.</title>
        <authorList>
            <person name="Duran D."/>
            <person name="Rey L."/>
            <person name="Navarro A."/>
            <person name="Busquets A."/>
            <person name="Imperial J."/>
            <person name="Ruiz-Argueso T."/>
        </authorList>
    </citation>
    <scope>NUCLEOTIDE SEQUENCE [LARGE SCALE GENOMIC DNA]</scope>
    <source>
        <strain evidence="4 5">LmjM3</strain>
    </source>
</reference>
<dbReference type="Pfam" id="PF05876">
    <property type="entry name" value="GpA_ATPase"/>
    <property type="match status" value="1"/>
</dbReference>
<evidence type="ECO:0000313" key="5">
    <source>
        <dbReference type="Proteomes" id="UP000051913"/>
    </source>
</evidence>
<dbReference type="AlphaFoldDB" id="A0A0R3KUF7"/>
<sequence length="589" mass="65415">MTASQSGKTEAMLDIAGQRLDQKPAPILYVGPNKQFLTEQFEPRVMSLLDEAPTLAIKVARGKRMTKTRKVIAGVPLRLAHAGSSAALKSDPAALALVDEYDEMLANIKGQGDPLGLVERRGDTYADFVCAVTSTCRRGMIKIVQDEESGLRFWDVAPTDDLESPIWRLWQQGTRFHWAWPCPHCREYFIPRFECTRWPEKATPFEAERASYIECPRCGGVIEEEHKALMNERGVYVAPGQSISSDGVVTGEAPQALSLSFWVSGLASPFVTIGERVRAYLEALTMADDGMVQTAINAGFGELYAPGSIGANDWHAFKRRRMPHKFGEVPLEVMRLTAAVDVSGNGFWYSIRGWGERASSWQIESGEIAGFTNEPEVWNDLANVLLDTYGGLPISLALIDSGFRANKPNEGPTNVVYDFCRRFRRFCKPTKGYDTLTAPMMRGKAKMTIPGQRAPVELELVRLDTDFWKSRLHERLAWPHEQPGGFLLAADASDDYLKQLASEVRKITPSGRPQWVPLTRRNHFLDVEAMNEAAGHMLAVQKIPLGAKRQETIDDDDPSPPPVVDPPPGAPPPNGVRRRMSGIAARLNR</sequence>
<evidence type="ECO:0000259" key="2">
    <source>
        <dbReference type="Pfam" id="PF05876"/>
    </source>
</evidence>
<keyword evidence="5" id="KW-1185">Reference proteome</keyword>
<organism evidence="4 5">
    <name type="scientific">Bradyrhizobium valentinum</name>
    <dbReference type="NCBI Taxonomy" id="1518501"/>
    <lineage>
        <taxon>Bacteria</taxon>
        <taxon>Pseudomonadati</taxon>
        <taxon>Pseudomonadota</taxon>
        <taxon>Alphaproteobacteria</taxon>
        <taxon>Hyphomicrobiales</taxon>
        <taxon>Nitrobacteraceae</taxon>
        <taxon>Bradyrhizobium</taxon>
    </lineage>
</organism>
<comment type="caution">
    <text evidence="4">The sequence shown here is derived from an EMBL/GenBank/DDBJ whole genome shotgun (WGS) entry which is preliminary data.</text>
</comment>
<accession>A0A0R3KUF7</accession>
<proteinExistence type="predicted"/>
<feature type="region of interest" description="Disordered" evidence="1">
    <location>
        <begin position="548"/>
        <end position="589"/>
    </location>
</feature>
<dbReference type="InterPro" id="IPR046454">
    <property type="entry name" value="GpA_endonuclease"/>
</dbReference>
<protein>
    <submittedName>
        <fullName evidence="4">Terminase</fullName>
    </submittedName>
</protein>
<dbReference type="GO" id="GO:0004519">
    <property type="term" value="F:endonuclease activity"/>
    <property type="evidence" value="ECO:0007669"/>
    <property type="project" value="InterPro"/>
</dbReference>
<feature type="domain" description="Terminase large subunit GpA endonuclease" evidence="3">
    <location>
        <begin position="259"/>
        <end position="542"/>
    </location>
</feature>
<dbReference type="Proteomes" id="UP000051913">
    <property type="component" value="Unassembled WGS sequence"/>
</dbReference>
<dbReference type="InterPro" id="IPR046453">
    <property type="entry name" value="GpA_ATPase"/>
</dbReference>
<feature type="domain" description="Phage terminase large subunit GpA ATPase" evidence="2">
    <location>
        <begin position="1"/>
        <end position="234"/>
    </location>
</feature>